<gene>
    <name evidence="2" type="ORF">CDV36_004857</name>
</gene>
<accession>A0A3M2SD80</accession>
<proteinExistence type="predicted"/>
<comment type="caution">
    <text evidence="2">The sequence shown here is derived from an EMBL/GenBank/DDBJ whole genome shotgun (WGS) entry which is preliminary data.</text>
</comment>
<sequence length="72" mass="8301">MRQQLSCPKNGMFLHEQTFPSPRDDASKQRAMVLLGHRIGPWRSFAFKDVAVILTKIKALHEQIITKESLPR</sequence>
<evidence type="ECO:0000313" key="2">
    <source>
        <dbReference type="EMBL" id="RMJ15459.1"/>
    </source>
</evidence>
<reference evidence="2 3" key="1">
    <citation type="submission" date="2017-06" db="EMBL/GenBank/DDBJ databases">
        <title>Comparative genomic analysis of Ambrosia Fusariam Clade fungi.</title>
        <authorList>
            <person name="Stajich J.E."/>
            <person name="Carrillo J."/>
            <person name="Kijimoto T."/>
            <person name="Eskalen A."/>
            <person name="O'Donnell K."/>
            <person name="Kasson M."/>
        </authorList>
    </citation>
    <scope>NUCLEOTIDE SEQUENCE [LARGE SCALE GENOMIC DNA]</scope>
    <source>
        <strain evidence="2">UCR3666</strain>
    </source>
</reference>
<dbReference type="EMBL" id="NKUJ01000064">
    <property type="protein sequence ID" value="RMJ15459.1"/>
    <property type="molecule type" value="Genomic_DNA"/>
</dbReference>
<evidence type="ECO:0000256" key="1">
    <source>
        <dbReference type="SAM" id="MobiDB-lite"/>
    </source>
</evidence>
<organism evidence="2 3">
    <name type="scientific">Fusarium kuroshium</name>
    <dbReference type="NCBI Taxonomy" id="2010991"/>
    <lineage>
        <taxon>Eukaryota</taxon>
        <taxon>Fungi</taxon>
        <taxon>Dikarya</taxon>
        <taxon>Ascomycota</taxon>
        <taxon>Pezizomycotina</taxon>
        <taxon>Sordariomycetes</taxon>
        <taxon>Hypocreomycetidae</taxon>
        <taxon>Hypocreales</taxon>
        <taxon>Nectriaceae</taxon>
        <taxon>Fusarium</taxon>
        <taxon>Fusarium solani species complex</taxon>
    </lineage>
</organism>
<dbReference type="Proteomes" id="UP000277212">
    <property type="component" value="Unassembled WGS sequence"/>
</dbReference>
<dbReference type="AlphaFoldDB" id="A0A3M2SD80"/>
<name>A0A3M2SD80_9HYPO</name>
<evidence type="ECO:0000313" key="3">
    <source>
        <dbReference type="Proteomes" id="UP000277212"/>
    </source>
</evidence>
<protein>
    <submittedName>
        <fullName evidence="2">Uncharacterized protein</fullName>
    </submittedName>
</protein>
<feature type="region of interest" description="Disordered" evidence="1">
    <location>
        <begin position="1"/>
        <end position="25"/>
    </location>
</feature>
<keyword evidence="3" id="KW-1185">Reference proteome</keyword>